<proteinExistence type="inferred from homology"/>
<keyword evidence="4 5" id="KW-0418">Kinase</keyword>
<feature type="binding site" evidence="5">
    <location>
        <position position="155"/>
    </location>
    <ligand>
        <name>AMP</name>
        <dbReference type="ChEBI" id="CHEBI:456215"/>
    </ligand>
</feature>
<evidence type="ECO:0000256" key="3">
    <source>
        <dbReference type="ARBA" id="ARBA00022741"/>
    </source>
</evidence>
<comment type="pathway">
    <text evidence="5">Purine metabolism; AMP biosynthesis via salvage pathway; AMP from ADP: step 1/1.</text>
</comment>
<organism evidence="9 10">
    <name type="scientific">Candidatus Haliotispira prima</name>
    <dbReference type="NCBI Taxonomy" id="3034016"/>
    <lineage>
        <taxon>Bacteria</taxon>
        <taxon>Pseudomonadati</taxon>
        <taxon>Spirochaetota</taxon>
        <taxon>Spirochaetia</taxon>
        <taxon>Spirochaetales</taxon>
        <taxon>Spirochaetaceae</taxon>
        <taxon>Candidatus Haliotispira</taxon>
    </lineage>
</organism>
<dbReference type="InterPro" id="IPR006259">
    <property type="entry name" value="Adenyl_kin_sub"/>
</dbReference>
<dbReference type="InterPro" id="IPR007862">
    <property type="entry name" value="Adenylate_kinase_lid-dom"/>
</dbReference>
<evidence type="ECO:0000313" key="9">
    <source>
        <dbReference type="EMBL" id="WGK69647.1"/>
    </source>
</evidence>
<dbReference type="EMBL" id="CP123443">
    <property type="protein sequence ID" value="WGK69647.1"/>
    <property type="molecule type" value="Genomic_DNA"/>
</dbReference>
<dbReference type="HAMAP" id="MF_00235">
    <property type="entry name" value="Adenylate_kinase_Adk"/>
    <property type="match status" value="1"/>
</dbReference>
<dbReference type="Gene3D" id="3.40.50.300">
    <property type="entry name" value="P-loop containing nucleotide triphosphate hydrolases"/>
    <property type="match status" value="1"/>
</dbReference>
<comment type="similarity">
    <text evidence="5 6">Belongs to the adenylate kinase family.</text>
</comment>
<reference evidence="9 10" key="1">
    <citation type="submission" date="2023-04" db="EMBL/GenBank/DDBJ databases">
        <title>Spirochaete genome identified in red abalone sample constitutes a novel genus.</title>
        <authorList>
            <person name="Sharma S.P."/>
            <person name="Purcell C.M."/>
            <person name="Hyde J.R."/>
            <person name="Severin A.J."/>
        </authorList>
    </citation>
    <scope>NUCLEOTIDE SEQUENCE [LARGE SCALE GENOMIC DNA]</scope>
    <source>
        <strain evidence="9 10">SP-2023</strain>
    </source>
</reference>
<evidence type="ECO:0000259" key="8">
    <source>
        <dbReference type="Pfam" id="PF05191"/>
    </source>
</evidence>
<feature type="region of interest" description="NMP" evidence="5">
    <location>
        <begin position="30"/>
        <end position="59"/>
    </location>
</feature>
<dbReference type="GO" id="GO:0016301">
    <property type="term" value="F:kinase activity"/>
    <property type="evidence" value="ECO:0007669"/>
    <property type="project" value="UniProtKB-KW"/>
</dbReference>
<keyword evidence="3 5" id="KW-0547">Nucleotide-binding</keyword>
<keyword evidence="5" id="KW-0479">Metal-binding</keyword>
<evidence type="ECO:0000313" key="10">
    <source>
        <dbReference type="Proteomes" id="UP001228690"/>
    </source>
</evidence>
<dbReference type="CDD" id="cd01428">
    <property type="entry name" value="ADK"/>
    <property type="match status" value="1"/>
</dbReference>
<gene>
    <name evidence="5" type="primary">adk</name>
    <name evidence="9" type="ORF">P0082_01945</name>
</gene>
<keyword evidence="5" id="KW-0963">Cytoplasm</keyword>
<dbReference type="PRINTS" id="PR00094">
    <property type="entry name" value="ADENYLTKNASE"/>
</dbReference>
<dbReference type="NCBIfam" id="TIGR01351">
    <property type="entry name" value="adk"/>
    <property type="match status" value="1"/>
</dbReference>
<feature type="binding site" evidence="5">
    <location>
        <begin position="85"/>
        <end position="88"/>
    </location>
    <ligand>
        <name>AMP</name>
        <dbReference type="ChEBI" id="CHEBI:456215"/>
    </ligand>
</feature>
<feature type="binding site" evidence="5">
    <location>
        <begin position="131"/>
        <end position="132"/>
    </location>
    <ligand>
        <name>ATP</name>
        <dbReference type="ChEBI" id="CHEBI:30616"/>
    </ligand>
</feature>
<feature type="region of interest" description="LID" evidence="5">
    <location>
        <begin position="121"/>
        <end position="158"/>
    </location>
</feature>
<feature type="binding site" evidence="5">
    <location>
        <position position="145"/>
    </location>
    <ligand>
        <name>Zn(2+)</name>
        <dbReference type="ChEBI" id="CHEBI:29105"/>
        <note>structural</note>
    </ligand>
</feature>
<evidence type="ECO:0000256" key="7">
    <source>
        <dbReference type="RuleBase" id="RU003331"/>
    </source>
</evidence>
<dbReference type="EC" id="2.7.4.3" evidence="5 7"/>
<dbReference type="Proteomes" id="UP001228690">
    <property type="component" value="Chromosome"/>
</dbReference>
<comment type="domain">
    <text evidence="5">Consists of three domains, a large central CORE domain and two small peripheral domains, NMPbind and LID, which undergo movements during catalysis. The LID domain closes over the site of phosphoryl transfer upon ATP binding. Assembling and dissambling the active center during each catalytic cycle provides an effective means to prevent ATP hydrolysis. Some bacteria have evolved a zinc-coordinating structure that stabilizes the LID domain.</text>
</comment>
<evidence type="ECO:0000256" key="6">
    <source>
        <dbReference type="RuleBase" id="RU003330"/>
    </source>
</evidence>
<keyword evidence="2 5" id="KW-0545">Nucleotide biosynthesis</keyword>
<feature type="binding site" evidence="5">
    <location>
        <position position="36"/>
    </location>
    <ligand>
        <name>AMP</name>
        <dbReference type="ChEBI" id="CHEBI:456215"/>
    </ligand>
</feature>
<feature type="binding site" evidence="5">
    <location>
        <begin position="10"/>
        <end position="15"/>
    </location>
    <ligand>
        <name>ATP</name>
        <dbReference type="ChEBI" id="CHEBI:30616"/>
    </ligand>
</feature>
<keyword evidence="5" id="KW-0862">Zinc</keyword>
<protein>
    <recommendedName>
        <fullName evidence="5 7">Adenylate kinase</fullName>
        <shortName evidence="5">AK</shortName>
        <ecNumber evidence="5 7">2.7.4.3</ecNumber>
    </recommendedName>
    <alternativeName>
        <fullName evidence="5">ATP-AMP transphosphorylase</fullName>
    </alternativeName>
    <alternativeName>
        <fullName evidence="5">ATP:AMP phosphotransferase</fullName>
    </alternativeName>
    <alternativeName>
        <fullName evidence="5">Adenylate monophosphate kinase</fullName>
    </alternativeName>
</protein>
<dbReference type="PANTHER" id="PTHR23359">
    <property type="entry name" value="NUCLEOTIDE KINASE"/>
    <property type="match status" value="1"/>
</dbReference>
<evidence type="ECO:0000256" key="1">
    <source>
        <dbReference type="ARBA" id="ARBA00022679"/>
    </source>
</evidence>
<feature type="binding site" evidence="5">
    <location>
        <position position="92"/>
    </location>
    <ligand>
        <name>AMP</name>
        <dbReference type="ChEBI" id="CHEBI:456215"/>
    </ligand>
</feature>
<sequence length="210" mass="23504">MKIMLLGTPGSGKGTLAQSLSSGVGLPHISTGDIFRAAIHHKTKLGLEVKTILASGKLVPDELTCSIVFERLTEPDARQGFLLDGFPRTIPQAETFDRKMELDSVILLELDEETNVTRLTERLICPDCGAIYHRTFRPPQKADVCDTCGGTPVQRPDDQIEVVNKRLEEYYRLTAPLIRHYEDKQKIHRFNALQSPAALLHEVQSFLQNL</sequence>
<feature type="binding site" evidence="5">
    <location>
        <position position="125"/>
    </location>
    <ligand>
        <name>Zn(2+)</name>
        <dbReference type="ChEBI" id="CHEBI:29105"/>
        <note>structural</note>
    </ligand>
</feature>
<comment type="subcellular location">
    <subcellularLocation>
        <location evidence="5 7">Cytoplasm</location>
    </subcellularLocation>
</comment>
<evidence type="ECO:0000256" key="5">
    <source>
        <dbReference type="HAMAP-Rule" id="MF_00235"/>
    </source>
</evidence>
<evidence type="ECO:0000256" key="4">
    <source>
        <dbReference type="ARBA" id="ARBA00022777"/>
    </source>
</evidence>
<feature type="binding site" evidence="5">
    <location>
        <position position="128"/>
    </location>
    <ligand>
        <name>Zn(2+)</name>
        <dbReference type="ChEBI" id="CHEBI:29105"/>
        <note>structural</note>
    </ligand>
</feature>
<accession>A0ABY8MHZ7</accession>
<dbReference type="InterPro" id="IPR033690">
    <property type="entry name" value="Adenylat_kinase_CS"/>
</dbReference>
<feature type="binding site" evidence="5">
    <location>
        <begin position="57"/>
        <end position="59"/>
    </location>
    <ligand>
        <name>AMP</name>
        <dbReference type="ChEBI" id="CHEBI:456215"/>
    </ligand>
</feature>
<keyword evidence="1 5" id="KW-0808">Transferase</keyword>
<dbReference type="RefSeq" id="WP_326927833.1">
    <property type="nucleotide sequence ID" value="NZ_CP123443.1"/>
</dbReference>
<feature type="binding site" evidence="5">
    <location>
        <position position="122"/>
    </location>
    <ligand>
        <name>ATP</name>
        <dbReference type="ChEBI" id="CHEBI:30616"/>
    </ligand>
</feature>
<keyword evidence="5 7" id="KW-0067">ATP-binding</keyword>
<dbReference type="PROSITE" id="PS00113">
    <property type="entry name" value="ADENYLATE_KINASE"/>
    <property type="match status" value="1"/>
</dbReference>
<name>A0ABY8MHZ7_9SPIO</name>
<feature type="binding site" evidence="5">
    <location>
        <position position="148"/>
    </location>
    <ligand>
        <name>Zn(2+)</name>
        <dbReference type="ChEBI" id="CHEBI:29105"/>
        <note>structural</note>
    </ligand>
</feature>
<comment type="catalytic activity">
    <reaction evidence="5 7">
        <text>AMP + ATP = 2 ADP</text>
        <dbReference type="Rhea" id="RHEA:12973"/>
        <dbReference type="ChEBI" id="CHEBI:30616"/>
        <dbReference type="ChEBI" id="CHEBI:456215"/>
        <dbReference type="ChEBI" id="CHEBI:456216"/>
        <dbReference type="EC" id="2.7.4.3"/>
    </reaction>
</comment>
<dbReference type="InterPro" id="IPR027417">
    <property type="entry name" value="P-loop_NTPase"/>
</dbReference>
<comment type="function">
    <text evidence="5">Catalyzes the reversible transfer of the terminal phosphate group between ATP and AMP. Plays an important role in cellular energy homeostasis and in adenine nucleotide metabolism.</text>
</comment>
<feature type="binding site" evidence="5">
    <location>
        <position position="31"/>
    </location>
    <ligand>
        <name>AMP</name>
        <dbReference type="ChEBI" id="CHEBI:456215"/>
    </ligand>
</feature>
<dbReference type="Pfam" id="PF05191">
    <property type="entry name" value="ADK_lid"/>
    <property type="match status" value="1"/>
</dbReference>
<feature type="binding site" evidence="5">
    <location>
        <position position="166"/>
    </location>
    <ligand>
        <name>AMP</name>
        <dbReference type="ChEBI" id="CHEBI:456215"/>
    </ligand>
</feature>
<dbReference type="Pfam" id="PF00406">
    <property type="entry name" value="ADK"/>
    <property type="match status" value="1"/>
</dbReference>
<feature type="binding site" evidence="5">
    <location>
        <position position="194"/>
    </location>
    <ligand>
        <name>ATP</name>
        <dbReference type="ChEBI" id="CHEBI:30616"/>
    </ligand>
</feature>
<keyword evidence="10" id="KW-1185">Reference proteome</keyword>
<comment type="subunit">
    <text evidence="5 7">Monomer.</text>
</comment>
<evidence type="ECO:0000256" key="2">
    <source>
        <dbReference type="ARBA" id="ARBA00022727"/>
    </source>
</evidence>
<dbReference type="SUPFAM" id="SSF52540">
    <property type="entry name" value="P-loop containing nucleoside triphosphate hydrolases"/>
    <property type="match status" value="1"/>
</dbReference>
<dbReference type="InterPro" id="IPR000850">
    <property type="entry name" value="Adenylat/UMP-CMP_kin"/>
</dbReference>
<feature type="domain" description="Adenylate kinase active site lid" evidence="8">
    <location>
        <begin position="122"/>
        <end position="157"/>
    </location>
</feature>